<evidence type="ECO:0000256" key="4">
    <source>
        <dbReference type="ARBA" id="ARBA00022679"/>
    </source>
</evidence>
<comment type="caution">
    <text evidence="7">The sequence shown here is derived from an EMBL/GenBank/DDBJ whole genome shotgun (WGS) entry which is preliminary data.</text>
</comment>
<dbReference type="PANTHER" id="PTHR42878:SF15">
    <property type="entry name" value="BACTERIOPHYTOCHROME"/>
    <property type="match status" value="1"/>
</dbReference>
<evidence type="ECO:0000256" key="2">
    <source>
        <dbReference type="ARBA" id="ARBA00012438"/>
    </source>
</evidence>
<dbReference type="InterPro" id="IPR036097">
    <property type="entry name" value="HisK_dim/P_sf"/>
</dbReference>
<dbReference type="Pfam" id="PF00512">
    <property type="entry name" value="HisKA"/>
    <property type="match status" value="1"/>
</dbReference>
<dbReference type="EMBL" id="MQUA01000013">
    <property type="protein sequence ID" value="PQB07928.1"/>
    <property type="molecule type" value="Genomic_DNA"/>
</dbReference>
<dbReference type="Gene3D" id="3.30.565.10">
    <property type="entry name" value="Histidine kinase-like ATPase, C-terminal domain"/>
    <property type="match status" value="1"/>
</dbReference>
<sequence length="208" mass="23667">MVSHDLKTPLSNILALSSWLKESVENKDGDAIKTNAELIDKQVTQMDLIIQGVLNYSLQNDVSSNYEEINLDILVNDLAILFTNKNCIITVKSKLPIIEINKTKILQVFQNLIQNGIKYNNKELFEIEIDYKLEQNLHTFSVKDNGIGIEKKYHKKIFELFQRLDVNGMENAGIGLSLVKKIISRNNGEIYLESEVNVGSTFYFTLPA</sequence>
<organism evidence="7 8">
    <name type="scientific">Polaribacter filamentus</name>
    <dbReference type="NCBI Taxonomy" id="53483"/>
    <lineage>
        <taxon>Bacteria</taxon>
        <taxon>Pseudomonadati</taxon>
        <taxon>Bacteroidota</taxon>
        <taxon>Flavobacteriia</taxon>
        <taxon>Flavobacteriales</taxon>
        <taxon>Flavobacteriaceae</taxon>
    </lineage>
</organism>
<evidence type="ECO:0000313" key="7">
    <source>
        <dbReference type="EMBL" id="PQB07928.1"/>
    </source>
</evidence>
<keyword evidence="5" id="KW-0418">Kinase</keyword>
<dbReference type="GO" id="GO:0000156">
    <property type="term" value="F:phosphorelay response regulator activity"/>
    <property type="evidence" value="ECO:0007669"/>
    <property type="project" value="TreeGrafter"/>
</dbReference>
<dbReference type="PRINTS" id="PR00344">
    <property type="entry name" value="BCTRLSENSOR"/>
</dbReference>
<evidence type="ECO:0000313" key="8">
    <source>
        <dbReference type="Proteomes" id="UP000239522"/>
    </source>
</evidence>
<dbReference type="CDD" id="cd00082">
    <property type="entry name" value="HisKA"/>
    <property type="match status" value="1"/>
</dbReference>
<dbReference type="PANTHER" id="PTHR42878">
    <property type="entry name" value="TWO-COMPONENT HISTIDINE KINASE"/>
    <property type="match status" value="1"/>
</dbReference>
<dbReference type="PROSITE" id="PS50109">
    <property type="entry name" value="HIS_KIN"/>
    <property type="match status" value="1"/>
</dbReference>
<dbReference type="SMART" id="SM00387">
    <property type="entry name" value="HATPase_c"/>
    <property type="match status" value="1"/>
</dbReference>
<accession>A0A2S7KZL6</accession>
<evidence type="ECO:0000259" key="6">
    <source>
        <dbReference type="PROSITE" id="PS50109"/>
    </source>
</evidence>
<dbReference type="GO" id="GO:0007234">
    <property type="term" value="P:osmosensory signaling via phosphorelay pathway"/>
    <property type="evidence" value="ECO:0007669"/>
    <property type="project" value="TreeGrafter"/>
</dbReference>
<dbReference type="InterPro" id="IPR005467">
    <property type="entry name" value="His_kinase_dom"/>
</dbReference>
<reference evidence="7 8" key="1">
    <citation type="submission" date="2016-11" db="EMBL/GenBank/DDBJ databases">
        <title>Trade-off between light-utilization and light-protection in marine flavobacteria.</title>
        <authorList>
            <person name="Kumagai Y."/>
        </authorList>
    </citation>
    <scope>NUCLEOTIDE SEQUENCE [LARGE SCALE GENOMIC DNA]</scope>
    <source>
        <strain evidence="7 8">ATCC 700397</strain>
    </source>
</reference>
<dbReference type="OrthoDB" id="9781208at2"/>
<dbReference type="EC" id="2.7.13.3" evidence="2"/>
<proteinExistence type="predicted"/>
<keyword evidence="8" id="KW-1185">Reference proteome</keyword>
<evidence type="ECO:0000256" key="5">
    <source>
        <dbReference type="ARBA" id="ARBA00022777"/>
    </source>
</evidence>
<dbReference type="InterPro" id="IPR050351">
    <property type="entry name" value="BphY/WalK/GraS-like"/>
</dbReference>
<dbReference type="FunFam" id="3.30.565.10:FF:000006">
    <property type="entry name" value="Sensor histidine kinase WalK"/>
    <property type="match status" value="1"/>
</dbReference>
<dbReference type="AlphaFoldDB" id="A0A2S7KZL6"/>
<dbReference type="InterPro" id="IPR003594">
    <property type="entry name" value="HATPase_dom"/>
</dbReference>
<dbReference type="GO" id="GO:0000155">
    <property type="term" value="F:phosphorelay sensor kinase activity"/>
    <property type="evidence" value="ECO:0007669"/>
    <property type="project" value="InterPro"/>
</dbReference>
<dbReference type="InterPro" id="IPR036890">
    <property type="entry name" value="HATPase_C_sf"/>
</dbReference>
<dbReference type="Pfam" id="PF02518">
    <property type="entry name" value="HATPase_c"/>
    <property type="match status" value="1"/>
</dbReference>
<protein>
    <recommendedName>
        <fullName evidence="2">histidine kinase</fullName>
        <ecNumber evidence="2">2.7.13.3</ecNumber>
    </recommendedName>
</protein>
<dbReference type="GO" id="GO:0030295">
    <property type="term" value="F:protein kinase activator activity"/>
    <property type="evidence" value="ECO:0007669"/>
    <property type="project" value="TreeGrafter"/>
</dbReference>
<keyword evidence="4" id="KW-0808">Transferase</keyword>
<dbReference type="Gene3D" id="1.10.287.130">
    <property type="match status" value="1"/>
</dbReference>
<dbReference type="SUPFAM" id="SSF47384">
    <property type="entry name" value="Homodimeric domain of signal transducing histidine kinase"/>
    <property type="match status" value="1"/>
</dbReference>
<dbReference type="InterPro" id="IPR003661">
    <property type="entry name" value="HisK_dim/P_dom"/>
</dbReference>
<evidence type="ECO:0000256" key="3">
    <source>
        <dbReference type="ARBA" id="ARBA00022553"/>
    </source>
</evidence>
<dbReference type="SUPFAM" id="SSF55874">
    <property type="entry name" value="ATPase domain of HSP90 chaperone/DNA topoisomerase II/histidine kinase"/>
    <property type="match status" value="1"/>
</dbReference>
<dbReference type="Proteomes" id="UP000239522">
    <property type="component" value="Unassembled WGS sequence"/>
</dbReference>
<evidence type="ECO:0000256" key="1">
    <source>
        <dbReference type="ARBA" id="ARBA00000085"/>
    </source>
</evidence>
<keyword evidence="3" id="KW-0597">Phosphoprotein</keyword>
<name>A0A2S7KZL6_9FLAO</name>
<dbReference type="InterPro" id="IPR004358">
    <property type="entry name" value="Sig_transdc_His_kin-like_C"/>
</dbReference>
<feature type="domain" description="Histidine kinase" evidence="6">
    <location>
        <begin position="1"/>
        <end position="208"/>
    </location>
</feature>
<comment type="catalytic activity">
    <reaction evidence="1">
        <text>ATP + protein L-histidine = ADP + protein N-phospho-L-histidine.</text>
        <dbReference type="EC" id="2.7.13.3"/>
    </reaction>
</comment>
<gene>
    <name evidence="7" type="ORF">BST83_12800</name>
</gene>